<dbReference type="EMBL" id="DS469590">
    <property type="protein sequence ID" value="EDO40518.1"/>
    <property type="molecule type" value="Genomic_DNA"/>
</dbReference>
<dbReference type="PIRSF" id="PIRSF000477">
    <property type="entry name" value="PurNPase"/>
    <property type="match status" value="1"/>
</dbReference>
<keyword evidence="6 11" id="KW-0808">Transferase</keyword>
<dbReference type="SUPFAM" id="SSF53167">
    <property type="entry name" value="Purine and uridine phosphorylases"/>
    <property type="match status" value="1"/>
</dbReference>
<evidence type="ECO:0000256" key="3">
    <source>
        <dbReference type="ARBA" id="ARBA00011886"/>
    </source>
</evidence>
<comment type="catalytic activity">
    <reaction evidence="8">
        <text>2'-deoxyguanosine + phosphate = 2-deoxy-alpha-D-ribose 1-phosphate + guanine</text>
        <dbReference type="Rhea" id="RHEA:27738"/>
        <dbReference type="ChEBI" id="CHEBI:16235"/>
        <dbReference type="ChEBI" id="CHEBI:17172"/>
        <dbReference type="ChEBI" id="CHEBI:43474"/>
        <dbReference type="ChEBI" id="CHEBI:57259"/>
        <dbReference type="EC" id="2.4.2.1"/>
    </reaction>
</comment>
<evidence type="ECO:0000256" key="11">
    <source>
        <dbReference type="PIRNR" id="PIRNR000477"/>
    </source>
</evidence>
<evidence type="ECO:0000256" key="1">
    <source>
        <dbReference type="ARBA" id="ARBA00005058"/>
    </source>
</evidence>
<feature type="binding site" evidence="12">
    <location>
        <position position="44"/>
    </location>
    <ligand>
        <name>phosphate</name>
        <dbReference type="ChEBI" id="CHEBI:43474"/>
    </ligand>
</feature>
<organism evidence="14 15">
    <name type="scientific">Nematostella vectensis</name>
    <name type="common">Starlet sea anemone</name>
    <dbReference type="NCBI Taxonomy" id="45351"/>
    <lineage>
        <taxon>Eukaryota</taxon>
        <taxon>Metazoa</taxon>
        <taxon>Cnidaria</taxon>
        <taxon>Anthozoa</taxon>
        <taxon>Hexacorallia</taxon>
        <taxon>Actiniaria</taxon>
        <taxon>Edwardsiidae</taxon>
        <taxon>Nematostella</taxon>
    </lineage>
</organism>
<keyword evidence="15" id="KW-1185">Reference proteome</keyword>
<dbReference type="GO" id="GO:0004731">
    <property type="term" value="F:purine-nucleoside phosphorylase activity"/>
    <property type="evidence" value="ECO:0000318"/>
    <property type="project" value="GO_Central"/>
</dbReference>
<evidence type="ECO:0000313" key="14">
    <source>
        <dbReference type="EMBL" id="EDO40518.1"/>
    </source>
</evidence>
<dbReference type="PANTHER" id="PTHR11904">
    <property type="entry name" value="METHYLTHIOADENOSINE/PURINE NUCLEOSIDE PHOSPHORYLASE"/>
    <property type="match status" value="1"/>
</dbReference>
<dbReference type="STRING" id="45351.A7S700"/>
<evidence type="ECO:0000256" key="7">
    <source>
        <dbReference type="ARBA" id="ARBA00023918"/>
    </source>
</evidence>
<dbReference type="InterPro" id="IPR011270">
    <property type="entry name" value="Pur_Nuc_Pase_Ino/Guo-sp"/>
</dbReference>
<dbReference type="KEGG" id="nve:5512261"/>
<dbReference type="eggNOG" id="KOG3984">
    <property type="taxonomic scope" value="Eukaryota"/>
</dbReference>
<feature type="binding site" evidence="12">
    <location>
        <position position="127"/>
    </location>
    <ligand>
        <name>phosphate</name>
        <dbReference type="ChEBI" id="CHEBI:43474"/>
    </ligand>
</feature>
<evidence type="ECO:0000256" key="12">
    <source>
        <dbReference type="PIRSR" id="PIRSR000477-2"/>
    </source>
</evidence>
<name>A7S700_NEMVE</name>
<feature type="binding site" evidence="12">
    <location>
        <position position="212"/>
    </location>
    <ligand>
        <name>a purine D-ribonucleoside</name>
        <dbReference type="ChEBI" id="CHEBI:142355"/>
    </ligand>
</feature>
<dbReference type="PhylomeDB" id="A7S700"/>
<evidence type="ECO:0000256" key="10">
    <source>
        <dbReference type="ARBA" id="ARBA00023970"/>
    </source>
</evidence>
<evidence type="ECO:0000259" key="13">
    <source>
        <dbReference type="Pfam" id="PF01048"/>
    </source>
</evidence>
<proteinExistence type="inferred from homology"/>
<comment type="catalytic activity">
    <reaction evidence="7">
        <text>inosine + phosphate = alpha-D-ribose 1-phosphate + hypoxanthine</text>
        <dbReference type="Rhea" id="RHEA:27646"/>
        <dbReference type="ChEBI" id="CHEBI:17368"/>
        <dbReference type="ChEBI" id="CHEBI:17596"/>
        <dbReference type="ChEBI" id="CHEBI:43474"/>
        <dbReference type="ChEBI" id="CHEBI:57720"/>
        <dbReference type="EC" id="2.4.2.1"/>
    </reaction>
</comment>
<feature type="domain" description="Nucleoside phosphorylase" evidence="13">
    <location>
        <begin position="37"/>
        <end position="291"/>
    </location>
</feature>
<dbReference type="OMA" id="NIPTHHV"/>
<reference evidence="14 15" key="1">
    <citation type="journal article" date="2007" name="Science">
        <title>Sea anemone genome reveals ancestral eumetazoan gene repertoire and genomic organization.</title>
        <authorList>
            <person name="Putnam N.H."/>
            <person name="Srivastava M."/>
            <person name="Hellsten U."/>
            <person name="Dirks B."/>
            <person name="Chapman J."/>
            <person name="Salamov A."/>
            <person name="Terry A."/>
            <person name="Shapiro H."/>
            <person name="Lindquist E."/>
            <person name="Kapitonov V.V."/>
            <person name="Jurka J."/>
            <person name="Genikhovich G."/>
            <person name="Grigoriev I.V."/>
            <person name="Lucas S.M."/>
            <person name="Steele R.E."/>
            <person name="Finnerty J.R."/>
            <person name="Technau U."/>
            <person name="Martindale M.Q."/>
            <person name="Rokhsar D.S."/>
        </authorList>
    </citation>
    <scope>NUCLEOTIDE SEQUENCE [LARGE SCALE GENOMIC DNA]</scope>
    <source>
        <strain evidence="15">CH2 X CH6</strain>
    </source>
</reference>
<dbReference type="Pfam" id="PF01048">
    <property type="entry name" value="PNP_UDP_1"/>
    <property type="match status" value="1"/>
</dbReference>
<gene>
    <name evidence="14" type="ORF">NEMVEDRAFT_v1g207799</name>
</gene>
<feature type="binding site" evidence="12">
    <location>
        <position position="231"/>
    </location>
    <ligand>
        <name>phosphate</name>
        <dbReference type="ChEBI" id="CHEBI:43474"/>
    </ligand>
</feature>
<keyword evidence="5 11" id="KW-0328">Glycosyltransferase</keyword>
<dbReference type="InterPro" id="IPR000845">
    <property type="entry name" value="Nucleoside_phosphorylase_d"/>
</dbReference>
<dbReference type="CDD" id="cd09009">
    <property type="entry name" value="PNP-EcPNPII_like"/>
    <property type="match status" value="1"/>
</dbReference>
<dbReference type="PANTHER" id="PTHR11904:SF9">
    <property type="entry name" value="PURINE NUCLEOSIDE PHOSPHORYLASE-RELATED"/>
    <property type="match status" value="1"/>
</dbReference>
<evidence type="ECO:0000256" key="2">
    <source>
        <dbReference type="ARBA" id="ARBA00006751"/>
    </source>
</evidence>
<dbReference type="NCBIfam" id="TIGR01697">
    <property type="entry name" value="PNPH-PUNA-XAPA"/>
    <property type="match status" value="1"/>
</dbReference>
<dbReference type="InterPro" id="IPR011268">
    <property type="entry name" value="Purine_phosphorylase"/>
</dbReference>
<dbReference type="NCBIfam" id="NF006054">
    <property type="entry name" value="PRK08202.1"/>
    <property type="match status" value="1"/>
</dbReference>
<comment type="catalytic activity">
    <reaction evidence="9">
        <text>2'-deoxyinosine + phosphate = 2-deoxy-alpha-D-ribose 1-phosphate + hypoxanthine</text>
        <dbReference type="Rhea" id="RHEA:27750"/>
        <dbReference type="ChEBI" id="CHEBI:17368"/>
        <dbReference type="ChEBI" id="CHEBI:28997"/>
        <dbReference type="ChEBI" id="CHEBI:43474"/>
        <dbReference type="ChEBI" id="CHEBI:57259"/>
        <dbReference type="EC" id="2.4.2.1"/>
    </reaction>
</comment>
<dbReference type="HOGENOM" id="CLU_054456_1_2_1"/>
<dbReference type="GO" id="GO:0005737">
    <property type="term" value="C:cytoplasm"/>
    <property type="evidence" value="ECO:0000318"/>
    <property type="project" value="GO_Central"/>
</dbReference>
<evidence type="ECO:0000256" key="6">
    <source>
        <dbReference type="ARBA" id="ARBA00022679"/>
    </source>
</evidence>
<comment type="catalytic activity">
    <reaction evidence="10">
        <text>guanosine + phosphate = alpha-D-ribose 1-phosphate + guanine</text>
        <dbReference type="Rhea" id="RHEA:13233"/>
        <dbReference type="ChEBI" id="CHEBI:16235"/>
        <dbReference type="ChEBI" id="CHEBI:16750"/>
        <dbReference type="ChEBI" id="CHEBI:43474"/>
        <dbReference type="ChEBI" id="CHEBI:57720"/>
        <dbReference type="EC" id="2.4.2.1"/>
    </reaction>
</comment>
<accession>A7S700</accession>
<feature type="binding site" evidence="12">
    <location>
        <begin position="95"/>
        <end position="97"/>
    </location>
    <ligand>
        <name>phosphate</name>
        <dbReference type="ChEBI" id="CHEBI:43474"/>
    </ligand>
</feature>
<comment type="similarity">
    <text evidence="2 11">Belongs to the PNP/MTAP phosphorylase family.</text>
</comment>
<dbReference type="FunFam" id="3.40.50.1580:FF:000004">
    <property type="entry name" value="Purine nucleoside phosphorylase"/>
    <property type="match status" value="1"/>
</dbReference>
<feature type="binding site" evidence="12">
    <location>
        <position position="75"/>
    </location>
    <ligand>
        <name>phosphate</name>
        <dbReference type="ChEBI" id="CHEBI:43474"/>
    </ligand>
</feature>
<evidence type="ECO:0000256" key="8">
    <source>
        <dbReference type="ARBA" id="ARBA00023929"/>
    </source>
</evidence>
<dbReference type="UniPathway" id="UPA00606"/>
<dbReference type="GO" id="GO:0009116">
    <property type="term" value="P:nucleoside metabolic process"/>
    <property type="evidence" value="ECO:0007669"/>
    <property type="project" value="InterPro"/>
</dbReference>
<dbReference type="InterPro" id="IPR035994">
    <property type="entry name" value="Nucleoside_phosphorylase_sf"/>
</dbReference>
<dbReference type="GO" id="GO:0047975">
    <property type="term" value="F:guanosine phosphorylase activity"/>
    <property type="evidence" value="ECO:0007669"/>
    <property type="project" value="RHEA"/>
</dbReference>
<sequence>MSGEFNPVSRGHEYSHKYDEVDAICQNIRNQTSYQPTIGVICGSGLSSLGDLVTEKTVIPYEKIPQFPRSTVPGHQGQLVFGRLNGTTVVMMQGRTHLYEGYDPGQITLPVRVMVHLGIKHLVVTNAAGGLRQDWNVGDIMVIKDHINLAGLTGLSPLRGCNDSRFGLRFPALSDAYNKDLQKLALETASELGFADFTRTGVYCAQVGPCFETPAECRFLQNAGVDAVGMSTVHEVSVARHAGVTVLGISLITNIAVLGYGDNEQPANHDEVLETGRRRASDMQKLVSTILQKLN</sequence>
<protein>
    <recommendedName>
        <fullName evidence="4 11">Purine nucleoside phosphorylase</fullName>
        <ecNumber evidence="3 11">2.4.2.1</ecNumber>
    </recommendedName>
    <alternativeName>
        <fullName evidence="11">Inosine-guanosine phosphorylase</fullName>
    </alternativeName>
</protein>
<comment type="function">
    <text evidence="11">The purine nucleoside phosphorylases catalyze the phosphorolytic breakdown of the N-glycosidic bond in the beta-(deoxy)ribonucleoside molecules, with the formation of the corresponding free purine bases and pentose-1-phosphate.</text>
</comment>
<dbReference type="EC" id="2.4.2.1" evidence="3 11"/>
<comment type="pathway">
    <text evidence="1 11">Purine metabolism; purine nucleoside salvage.</text>
</comment>
<evidence type="ECO:0000313" key="15">
    <source>
        <dbReference type="Proteomes" id="UP000001593"/>
    </source>
</evidence>
<evidence type="ECO:0000256" key="4">
    <source>
        <dbReference type="ARBA" id="ARBA00013834"/>
    </source>
</evidence>
<dbReference type="Proteomes" id="UP000001593">
    <property type="component" value="Unassembled WGS sequence"/>
</dbReference>
<feature type="binding site" evidence="12">
    <location>
        <position position="254"/>
    </location>
    <ligand>
        <name>a purine D-ribonucleoside</name>
        <dbReference type="ChEBI" id="CHEBI:142355"/>
    </ligand>
</feature>
<evidence type="ECO:0000256" key="5">
    <source>
        <dbReference type="ARBA" id="ARBA00022676"/>
    </source>
</evidence>
<dbReference type="AlphaFoldDB" id="A7S700"/>
<dbReference type="InParanoid" id="A7S700"/>
<dbReference type="NCBIfam" id="TIGR01700">
    <property type="entry name" value="PNPH"/>
    <property type="match status" value="1"/>
</dbReference>
<dbReference type="OrthoDB" id="10261782at2759"/>
<evidence type="ECO:0000256" key="9">
    <source>
        <dbReference type="ARBA" id="ARBA00023950"/>
    </source>
</evidence>
<dbReference type="Gene3D" id="3.40.50.1580">
    <property type="entry name" value="Nucleoside phosphorylase domain"/>
    <property type="match status" value="1"/>
</dbReference>